<evidence type="ECO:0000256" key="1">
    <source>
        <dbReference type="ARBA" id="ARBA00004953"/>
    </source>
</evidence>
<gene>
    <name evidence="8" type="ORF">CQW49_09630</name>
</gene>
<dbReference type="InterPro" id="IPR012797">
    <property type="entry name" value="CobF"/>
</dbReference>
<dbReference type="PIRSF" id="PIRSF036525">
    <property type="entry name" value="CobF"/>
    <property type="match status" value="1"/>
</dbReference>
<comment type="function">
    <text evidence="6">Catalyzes the methylation of C-1 in precorrin-5 and the subsequent extrusion of acetic acid from the resulting intermediate to form cobalt-precorrin-6A.</text>
</comment>
<evidence type="ECO:0000256" key="3">
    <source>
        <dbReference type="ARBA" id="ARBA00022603"/>
    </source>
</evidence>
<evidence type="ECO:0000313" key="8">
    <source>
        <dbReference type="EMBL" id="ATQ68114.1"/>
    </source>
</evidence>
<dbReference type="GO" id="GO:0043819">
    <property type="term" value="F:precorrin-6A synthase (deacetylating) activity"/>
    <property type="evidence" value="ECO:0007669"/>
    <property type="project" value="UniProtKB-EC"/>
</dbReference>
<evidence type="ECO:0000256" key="5">
    <source>
        <dbReference type="ARBA" id="ARBA00022691"/>
    </source>
</evidence>
<keyword evidence="5 6" id="KW-0949">S-adenosyl-L-methionine</keyword>
<dbReference type="GO" id="GO:0032259">
    <property type="term" value="P:methylation"/>
    <property type="evidence" value="ECO:0007669"/>
    <property type="project" value="UniProtKB-KW"/>
</dbReference>
<keyword evidence="2" id="KW-0169">Cobalamin biosynthesis</keyword>
<dbReference type="InterPro" id="IPR014777">
    <property type="entry name" value="4pyrrole_Mease_sub1"/>
</dbReference>
<evidence type="ECO:0000259" key="7">
    <source>
        <dbReference type="Pfam" id="PF00590"/>
    </source>
</evidence>
<evidence type="ECO:0000256" key="4">
    <source>
        <dbReference type="ARBA" id="ARBA00022679"/>
    </source>
</evidence>
<accession>A0A2D2CZI6</accession>
<dbReference type="GO" id="GO:0009236">
    <property type="term" value="P:cobalamin biosynthetic process"/>
    <property type="evidence" value="ECO:0007669"/>
    <property type="project" value="UniProtKB-KW"/>
</dbReference>
<comment type="pathway">
    <text evidence="1">Cofactor biosynthesis; adenosylcobalamin biosynthesis.</text>
</comment>
<dbReference type="Proteomes" id="UP000230709">
    <property type="component" value="Chromosome"/>
</dbReference>
<proteinExistence type="predicted"/>
<keyword evidence="9" id="KW-1185">Reference proteome</keyword>
<dbReference type="InterPro" id="IPR000878">
    <property type="entry name" value="4pyrrol_Mease"/>
</dbReference>
<dbReference type="CDD" id="cd11643">
    <property type="entry name" value="Precorrin-6A-synthase"/>
    <property type="match status" value="1"/>
</dbReference>
<comment type="catalytic activity">
    <reaction evidence="6">
        <text>precorrin-5 + S-adenosyl-L-methionine + H2O = precorrin-6A + acetate + S-adenosyl-L-homocysteine + 2 H(+)</text>
        <dbReference type="Rhea" id="RHEA:18261"/>
        <dbReference type="ChEBI" id="CHEBI:15377"/>
        <dbReference type="ChEBI" id="CHEBI:15378"/>
        <dbReference type="ChEBI" id="CHEBI:30089"/>
        <dbReference type="ChEBI" id="CHEBI:57856"/>
        <dbReference type="ChEBI" id="CHEBI:59789"/>
        <dbReference type="ChEBI" id="CHEBI:77871"/>
        <dbReference type="ChEBI" id="CHEBI:77872"/>
        <dbReference type="EC" id="2.1.1.152"/>
    </reaction>
</comment>
<dbReference type="AlphaFoldDB" id="A0A2D2CZI6"/>
<keyword evidence="4 6" id="KW-0808">Transferase</keyword>
<dbReference type="Pfam" id="PF00590">
    <property type="entry name" value="TP_methylase"/>
    <property type="match status" value="1"/>
</dbReference>
<sequence>MKKSVELLLVGIGVGSPAQLTLAGVDAINRADIVLAPDKGAEKAMLAEVRRRILATVLKNPETRIIAYPSPLRDAAATDYEAAVERWHDDIAAVWRQRIAAALPDGGRAALLVWGDPSLFDSTLRIAERLASDFDLTVEVIPGVTALQALTAAHRIPLNEIGKPVLLTTGRKLTERGWPVDADTVAVFLDGACAFRTLRGAFAIWWGAYLGMEEQILVHGELEAVSDDIIRKRAEARRRHGWIMDIYLIRRIDRPKGAKEF</sequence>
<protein>
    <recommendedName>
        <fullName evidence="6">Precorrin-6A synthase [deacetylating]</fullName>
        <ecNumber evidence="6">2.1.1.152</ecNumber>
    </recommendedName>
</protein>
<dbReference type="SUPFAM" id="SSF53790">
    <property type="entry name" value="Tetrapyrrole methylase"/>
    <property type="match status" value="1"/>
</dbReference>
<keyword evidence="3 6" id="KW-0489">Methyltransferase</keyword>
<dbReference type="EC" id="2.1.1.152" evidence="6"/>
<dbReference type="InterPro" id="IPR035996">
    <property type="entry name" value="4pyrrol_Methylase_sf"/>
</dbReference>
<dbReference type="STRING" id="595536.GCA_000178815_03229"/>
<organism evidence="8 9">
    <name type="scientific">Methylosinus trichosporium (strain ATCC 35070 / NCIMB 11131 / UNIQEM 75 / OB3b)</name>
    <dbReference type="NCBI Taxonomy" id="595536"/>
    <lineage>
        <taxon>Bacteria</taxon>
        <taxon>Pseudomonadati</taxon>
        <taxon>Pseudomonadota</taxon>
        <taxon>Alphaproteobacteria</taxon>
        <taxon>Hyphomicrobiales</taxon>
        <taxon>Methylocystaceae</taxon>
        <taxon>Methylosinus</taxon>
    </lineage>
</organism>
<feature type="domain" description="Tetrapyrrole methylase" evidence="7">
    <location>
        <begin position="7"/>
        <end position="224"/>
    </location>
</feature>
<dbReference type="Gene3D" id="3.30.950.10">
    <property type="entry name" value="Methyltransferase, Cobalt-precorrin-4 Transmethylase, Domain 2"/>
    <property type="match status" value="1"/>
</dbReference>
<dbReference type="PANTHER" id="PTHR43467">
    <property type="entry name" value="COBALT-PRECORRIN-2 C(20)-METHYLTRANSFERASE"/>
    <property type="match status" value="1"/>
</dbReference>
<dbReference type="Gene3D" id="3.40.1010.10">
    <property type="entry name" value="Cobalt-precorrin-4 Transmethylase, Domain 1"/>
    <property type="match status" value="1"/>
</dbReference>
<name>A0A2D2CZI6_METT3</name>
<dbReference type="PANTHER" id="PTHR43467:SF1">
    <property type="entry name" value="PRECORRIN-6A SYNTHASE [DEACETYLATING]"/>
    <property type="match status" value="1"/>
</dbReference>
<dbReference type="KEGG" id="mtw:CQW49_09630"/>
<reference evidence="9" key="1">
    <citation type="submission" date="2017-10" db="EMBL/GenBank/DDBJ databases">
        <title>Completed PacBio SMRT sequence of Methylosinus trichosporium OB3b reveals presence of a third large plasmid.</title>
        <authorList>
            <person name="Charles T.C."/>
            <person name="Lynch M.D.J."/>
            <person name="Heil J.R."/>
            <person name="Cheng J."/>
        </authorList>
    </citation>
    <scope>NUCLEOTIDE SEQUENCE [LARGE SCALE GENOMIC DNA]</scope>
    <source>
        <strain evidence="9">OB3b</strain>
    </source>
</reference>
<dbReference type="NCBIfam" id="TIGR02434">
    <property type="entry name" value="CobF"/>
    <property type="match status" value="1"/>
</dbReference>
<dbReference type="InterPro" id="IPR014776">
    <property type="entry name" value="4pyrrole_Mease_sub2"/>
</dbReference>
<dbReference type="RefSeq" id="WP_003610537.1">
    <property type="nucleotide sequence ID" value="NZ_ADVE02000001.1"/>
</dbReference>
<dbReference type="EMBL" id="CP023737">
    <property type="protein sequence ID" value="ATQ68114.1"/>
    <property type="molecule type" value="Genomic_DNA"/>
</dbReference>
<evidence type="ECO:0000256" key="2">
    <source>
        <dbReference type="ARBA" id="ARBA00022573"/>
    </source>
</evidence>
<evidence type="ECO:0000313" key="9">
    <source>
        <dbReference type="Proteomes" id="UP000230709"/>
    </source>
</evidence>
<evidence type="ECO:0000256" key="6">
    <source>
        <dbReference type="PIRNR" id="PIRNR036525"/>
    </source>
</evidence>